<dbReference type="EMBL" id="QGDT01000005">
    <property type="protein sequence ID" value="PWJ57964.1"/>
    <property type="molecule type" value="Genomic_DNA"/>
</dbReference>
<sequence length="65" mass="7343">MILAAQKTDIALRDGHKASGEMKGRGLVEKILFRSYRAAMQATAWRHMNRNYFSIAYFSSLGAAY</sequence>
<organism evidence="1 2">
    <name type="scientific">Dyadobacter jejuensis</name>
    <dbReference type="NCBI Taxonomy" id="1082580"/>
    <lineage>
        <taxon>Bacteria</taxon>
        <taxon>Pseudomonadati</taxon>
        <taxon>Bacteroidota</taxon>
        <taxon>Cytophagia</taxon>
        <taxon>Cytophagales</taxon>
        <taxon>Spirosomataceae</taxon>
        <taxon>Dyadobacter</taxon>
    </lineage>
</organism>
<dbReference type="AlphaFoldDB" id="A0A316ALM9"/>
<dbReference type="Proteomes" id="UP000245880">
    <property type="component" value="Unassembled WGS sequence"/>
</dbReference>
<name>A0A316ALM9_9BACT</name>
<proteinExistence type="predicted"/>
<dbReference type="RefSeq" id="WP_109674569.1">
    <property type="nucleotide sequence ID" value="NZ_QGDT01000005.1"/>
</dbReference>
<accession>A0A316ALM9</accession>
<keyword evidence="2" id="KW-1185">Reference proteome</keyword>
<evidence type="ECO:0000313" key="2">
    <source>
        <dbReference type="Proteomes" id="UP000245880"/>
    </source>
</evidence>
<reference evidence="1 2" key="1">
    <citation type="submission" date="2018-03" db="EMBL/GenBank/DDBJ databases">
        <title>Genomic Encyclopedia of Archaeal and Bacterial Type Strains, Phase II (KMG-II): from individual species to whole genera.</title>
        <authorList>
            <person name="Goeker M."/>
        </authorList>
    </citation>
    <scope>NUCLEOTIDE SEQUENCE [LARGE SCALE GENOMIC DNA]</scope>
    <source>
        <strain evidence="1 2">DSM 100346</strain>
    </source>
</reference>
<comment type="caution">
    <text evidence="1">The sequence shown here is derived from an EMBL/GenBank/DDBJ whole genome shotgun (WGS) entry which is preliminary data.</text>
</comment>
<gene>
    <name evidence="1" type="ORF">CLV98_105144</name>
</gene>
<protein>
    <submittedName>
        <fullName evidence="1">Uncharacterized protein</fullName>
    </submittedName>
</protein>
<evidence type="ECO:0000313" key="1">
    <source>
        <dbReference type="EMBL" id="PWJ57964.1"/>
    </source>
</evidence>